<organism evidence="1 2">
    <name type="scientific">Pseudoduganella violacea</name>
    <dbReference type="NCBI Taxonomy" id="1715466"/>
    <lineage>
        <taxon>Bacteria</taxon>
        <taxon>Pseudomonadati</taxon>
        <taxon>Pseudomonadota</taxon>
        <taxon>Betaproteobacteria</taxon>
        <taxon>Burkholderiales</taxon>
        <taxon>Oxalobacteraceae</taxon>
        <taxon>Telluria group</taxon>
        <taxon>Pseudoduganella</taxon>
    </lineage>
</organism>
<dbReference type="InterPro" id="IPR022385">
    <property type="entry name" value="Rhs_assc_core"/>
</dbReference>
<dbReference type="AlphaFoldDB" id="A0A7W5BEM3"/>
<name>A0A7W5BEM3_9BURK</name>
<proteinExistence type="predicted"/>
<dbReference type="PANTHER" id="PTHR32305">
    <property type="match status" value="1"/>
</dbReference>
<dbReference type="PRINTS" id="PR00394">
    <property type="entry name" value="RHSPROTEIN"/>
</dbReference>
<dbReference type="PANTHER" id="PTHR32305:SF15">
    <property type="entry name" value="PROTEIN RHSA-RELATED"/>
    <property type="match status" value="1"/>
</dbReference>
<protein>
    <submittedName>
        <fullName evidence="1">RHS repeat-associated protein</fullName>
    </submittedName>
</protein>
<keyword evidence="2" id="KW-1185">Reference proteome</keyword>
<dbReference type="Gene3D" id="2.180.10.10">
    <property type="entry name" value="RHS repeat-associated core"/>
    <property type="match status" value="1"/>
</dbReference>
<dbReference type="InterPro" id="IPR050708">
    <property type="entry name" value="T6SS_VgrG/RHS"/>
</dbReference>
<comment type="caution">
    <text evidence="1">The sequence shown here is derived from an EMBL/GenBank/DDBJ whole genome shotgun (WGS) entry which is preliminary data.</text>
</comment>
<evidence type="ECO:0000313" key="1">
    <source>
        <dbReference type="EMBL" id="MBB3121771.1"/>
    </source>
</evidence>
<sequence length="322" mass="34334">MVSNANSSFSYDARGRLVAADTAIGRVVYLINSVGERVQKRTPNAPTVFHYGMQGKLLAESNGETFLEYVYLNDIPVARLFSTPSAQGEKDATLYIHVDHLGTPRLLSSAAGIAVWLWDADAFGSQPPRSLLSADNEFKLRFPGQYSDRETTLNYNYYRDYDPQTGRYLQSDPIGLNGGLNTYGYVEGNPHSKVDPTGEVAFVPILIGIGVGMAFDYGVSEWKKKNCSCPTASTPAGAAGNGALGGAVGLFGPYDSKPRTGVAGGGPAGSKTSIFSKINHAAARSGAYSIATRNAITSVARRVPYASAAFAGYELYDAFTCD</sequence>
<evidence type="ECO:0000313" key="2">
    <source>
        <dbReference type="Proteomes" id="UP000541535"/>
    </source>
</evidence>
<gene>
    <name evidence="1" type="ORF">FHS03_004863</name>
</gene>
<dbReference type="Proteomes" id="UP000541535">
    <property type="component" value="Unassembled WGS sequence"/>
</dbReference>
<dbReference type="RefSeq" id="WP_183443462.1">
    <property type="nucleotide sequence ID" value="NZ_JACHXD010000020.1"/>
</dbReference>
<dbReference type="EMBL" id="JACHXD010000020">
    <property type="protein sequence ID" value="MBB3121771.1"/>
    <property type="molecule type" value="Genomic_DNA"/>
</dbReference>
<accession>A0A7W5BEM3</accession>
<dbReference type="NCBIfam" id="TIGR03696">
    <property type="entry name" value="Rhs_assc_core"/>
    <property type="match status" value="1"/>
</dbReference>
<reference evidence="1 2" key="1">
    <citation type="submission" date="2020-08" db="EMBL/GenBank/DDBJ databases">
        <title>Genomic Encyclopedia of Type Strains, Phase III (KMG-III): the genomes of soil and plant-associated and newly described type strains.</title>
        <authorList>
            <person name="Whitman W."/>
        </authorList>
    </citation>
    <scope>NUCLEOTIDE SEQUENCE [LARGE SCALE GENOMIC DNA]</scope>
    <source>
        <strain evidence="1 2">CECT 8897</strain>
    </source>
</reference>